<feature type="domain" description="Aldehyde oxidase/xanthine dehydrogenase a/b hammerhead" evidence="1">
    <location>
        <begin position="223"/>
        <end position="301"/>
    </location>
</feature>
<dbReference type="InterPro" id="IPR012368">
    <property type="entry name" value="OxRdtase_Mopterin-bd_su_IorB"/>
</dbReference>
<dbReference type="PANTHER" id="PTHR47495:SF2">
    <property type="entry name" value="ALDEHYDE DEHYDROGENASE"/>
    <property type="match status" value="1"/>
</dbReference>
<keyword evidence="2" id="KW-0560">Oxidoreductase</keyword>
<dbReference type="EC" id="1.3.99.16" evidence="2"/>
<dbReference type="PIRSF" id="PIRSF036389">
    <property type="entry name" value="IOR_B"/>
    <property type="match status" value="1"/>
</dbReference>
<dbReference type="EMBL" id="MLJW01000197">
    <property type="protein sequence ID" value="OIQ93922.1"/>
    <property type="molecule type" value="Genomic_DNA"/>
</dbReference>
<dbReference type="PROSITE" id="PS51318">
    <property type="entry name" value="TAT"/>
    <property type="match status" value="1"/>
</dbReference>
<comment type="caution">
    <text evidence="2">The sequence shown here is derived from an EMBL/GenBank/DDBJ whole genome shotgun (WGS) entry which is preliminary data.</text>
</comment>
<dbReference type="SUPFAM" id="SSF56003">
    <property type="entry name" value="Molybdenum cofactor-binding domain"/>
    <property type="match status" value="2"/>
</dbReference>
<accession>A0A1J5REX6</accession>
<dbReference type="PANTHER" id="PTHR47495">
    <property type="entry name" value="ALDEHYDE DEHYDROGENASE"/>
    <property type="match status" value="1"/>
</dbReference>
<evidence type="ECO:0000313" key="2">
    <source>
        <dbReference type="EMBL" id="OIQ93922.1"/>
    </source>
</evidence>
<proteinExistence type="predicted"/>
<dbReference type="Pfam" id="PF02738">
    <property type="entry name" value="MoCoBD_1"/>
    <property type="match status" value="1"/>
</dbReference>
<sequence length="733" mass="77351">MDTDTRKDAEVSPARRGFTRRHFIEVSVLAGGGLLLAFELPVRERLAQAAALVSGTHGAGPPGFAPNAYIRLTPDGVVTLWVAKSEMGQGVMTAMPMLLADEMDADWAAVRIEQAPSTPAFGQQGTGGSTSVRQSWQPLRHAGATARAMLVAAAAAQWKVAPGDCHAKAGAVYGPHGQKAGFGALAAAAARLPVPDQVKLKDPKDYTLIGKPVPRVDAAPKTNGQAVFGIDVQVPGMLVASVTQCPAFGGKLAHVDDRAARAIPGVHAVLPISSGVAVVANDFWTAKKGRDALKITWDLGPNARLDDAAIAALLHKAAQEPGARAWKVGAGDAAVAAAQAAGGKLVEASYTLPFLAHATMEPMNCTAHVQKDRCDIWAPTQAQTFNQGTASRITGLPEAAIHVHTTFLGGGFGRRFEQDFVAQAVEISKAVARPVKVMWLREDDMRHDFYRPANLALMRAALGADGTLRAWSHKVVGPSIMARVFPSRVRNGLDMGAVDGAVELPYALPNAETRYVMCNTPVPVGFWRSVGHSINGFTVESFMDEIAHAAGQDPYRFRRALLDRDKRALQTLDTAAAMAGWGKPLPAGHFHGIAMHRGFGSTVTQVAEVSVNPAGEVTVHRVSCAVDCGQVVNPNTVQAQMESAIVYGLSAALLDGIHLRDGGVVQANFDTYRVLRIDATPHVDVRIIQSGEAPGGIGEPGTPPIAPAVTNAVFAATGRRVRSLPIRAETLKT</sequence>
<dbReference type="SMART" id="SM01008">
    <property type="entry name" value="Ald_Xan_dh_C"/>
    <property type="match status" value="1"/>
</dbReference>
<name>A0A1J5REX6_9ZZZZ</name>
<dbReference type="GO" id="GO:0047121">
    <property type="term" value="F:isoquinoline 1-oxidoreductase activity"/>
    <property type="evidence" value="ECO:0007669"/>
    <property type="project" value="UniProtKB-EC"/>
</dbReference>
<dbReference type="InterPro" id="IPR006311">
    <property type="entry name" value="TAT_signal"/>
</dbReference>
<dbReference type="InterPro" id="IPR052516">
    <property type="entry name" value="N-heterocyclic_Hydroxylase"/>
</dbReference>
<reference evidence="2" key="1">
    <citation type="submission" date="2016-10" db="EMBL/GenBank/DDBJ databases">
        <title>Sequence of Gallionella enrichment culture.</title>
        <authorList>
            <person name="Poehlein A."/>
            <person name="Muehling M."/>
            <person name="Daniel R."/>
        </authorList>
    </citation>
    <scope>NUCLEOTIDE SEQUENCE</scope>
</reference>
<dbReference type="Gene3D" id="3.90.1170.50">
    <property type="entry name" value="Aldehyde oxidase/xanthine dehydrogenase, a/b hammerhead"/>
    <property type="match status" value="1"/>
</dbReference>
<protein>
    <submittedName>
        <fullName evidence="2">Isoquinoline 1-oxidoreductase subunit beta</fullName>
        <ecNumber evidence="2">1.3.99.16</ecNumber>
    </submittedName>
</protein>
<dbReference type="InterPro" id="IPR037165">
    <property type="entry name" value="AldOxase/xan_DH_Mopterin-bd_sf"/>
</dbReference>
<dbReference type="Gene3D" id="3.30.365.10">
    <property type="entry name" value="Aldehyde oxidase/xanthine dehydrogenase, molybdopterin binding domain"/>
    <property type="match status" value="4"/>
</dbReference>
<dbReference type="InterPro" id="IPR046867">
    <property type="entry name" value="AldOxase/xan_DH_MoCoBD2"/>
</dbReference>
<dbReference type="AlphaFoldDB" id="A0A1J5REX6"/>
<organism evidence="2">
    <name type="scientific">mine drainage metagenome</name>
    <dbReference type="NCBI Taxonomy" id="410659"/>
    <lineage>
        <taxon>unclassified sequences</taxon>
        <taxon>metagenomes</taxon>
        <taxon>ecological metagenomes</taxon>
    </lineage>
</organism>
<dbReference type="Pfam" id="PF20256">
    <property type="entry name" value="MoCoBD_2"/>
    <property type="match status" value="2"/>
</dbReference>
<evidence type="ECO:0000259" key="1">
    <source>
        <dbReference type="SMART" id="SM01008"/>
    </source>
</evidence>
<dbReference type="InterPro" id="IPR008274">
    <property type="entry name" value="AldOxase/xan_DH_MoCoBD1"/>
</dbReference>
<gene>
    <name evidence="2" type="primary">iorB_4</name>
    <name evidence="2" type="ORF">GALL_241100</name>
</gene>
<dbReference type="InterPro" id="IPR000674">
    <property type="entry name" value="Ald_Oxase/Xan_DH_a/b"/>
</dbReference>